<dbReference type="PANTHER" id="PTHR34978:SF3">
    <property type="entry name" value="SLR0241 PROTEIN"/>
    <property type="match status" value="1"/>
</dbReference>
<dbReference type="Pfam" id="PF05569">
    <property type="entry name" value="Peptidase_M56"/>
    <property type="match status" value="1"/>
</dbReference>
<dbReference type="OrthoDB" id="15218at2"/>
<sequence>MMVLLSWLQVVIILFAAGAVVGAGLVAIGVSSWVERLNLVTPRARFMMLSALALLPAALGSIVVMVSFLPSVLDALGLAADHCSYHSHHTFHLCFIHGTPPPISPLILTGCAAFIVWIFAGWKSEFAGVRRAGAWNKQLKRLGHYDAEIDGWMIASERPIAVAIGLIRPKFCISRRLRELLSARQLEAVIAHEKAHIRRYDALVKLGIRLGAKFHFSPIRTQLLGHIDLACEQACDEAAADAIGDRLTVAEAIVAMKRACDAEPSPALALGFGIHSLEERVRGMLDGNWRRPNWLPILATCGVAACALILFHDALHHAFETLTFLAF</sequence>
<dbReference type="KEGG" id="bsed:DN745_04690"/>
<evidence type="ECO:0000313" key="1">
    <source>
        <dbReference type="EMBL" id="AWV88672.1"/>
    </source>
</evidence>
<dbReference type="Proteomes" id="UP000249799">
    <property type="component" value="Chromosome"/>
</dbReference>
<organism evidence="1 2">
    <name type="scientific">Bradymonas sediminis</name>
    <dbReference type="NCBI Taxonomy" id="1548548"/>
    <lineage>
        <taxon>Bacteria</taxon>
        <taxon>Deltaproteobacteria</taxon>
        <taxon>Bradymonadales</taxon>
        <taxon>Bradymonadaceae</taxon>
        <taxon>Bradymonas</taxon>
    </lineage>
</organism>
<reference evidence="1 2" key="1">
    <citation type="submission" date="2018-06" db="EMBL/GenBank/DDBJ databases">
        <title>Lujinxingia sediminis gen. nov. sp. nov., a new facultative anaerobic member of the class Deltaproteobacteria, and proposal of Lujinxingaceae fam. nov.</title>
        <authorList>
            <person name="Guo L.-Y."/>
            <person name="Li C.-M."/>
            <person name="Wang S."/>
            <person name="Du Z.-J."/>
        </authorList>
    </citation>
    <scope>NUCLEOTIDE SEQUENCE [LARGE SCALE GENOMIC DNA]</scope>
    <source>
        <strain evidence="1 2">FA350</strain>
    </source>
</reference>
<dbReference type="InterPro" id="IPR052173">
    <property type="entry name" value="Beta-lactam_resp_regulator"/>
</dbReference>
<dbReference type="PANTHER" id="PTHR34978">
    <property type="entry name" value="POSSIBLE SENSOR-TRANSDUCER PROTEIN BLAR"/>
    <property type="match status" value="1"/>
</dbReference>
<accession>A0A2Z4FIA7</accession>
<protein>
    <submittedName>
        <fullName evidence="1">Uncharacterized protein</fullName>
    </submittedName>
</protein>
<dbReference type="InterPro" id="IPR008756">
    <property type="entry name" value="Peptidase_M56"/>
</dbReference>
<dbReference type="EMBL" id="CP030032">
    <property type="protein sequence ID" value="AWV88672.1"/>
    <property type="molecule type" value="Genomic_DNA"/>
</dbReference>
<dbReference type="CDD" id="cd07326">
    <property type="entry name" value="M56_BlaR1_MecR1_like"/>
    <property type="match status" value="1"/>
</dbReference>
<dbReference type="AlphaFoldDB" id="A0A2Z4FIA7"/>
<gene>
    <name evidence="1" type="ORF">DN745_04690</name>
</gene>
<keyword evidence="2" id="KW-1185">Reference proteome</keyword>
<proteinExistence type="predicted"/>
<name>A0A2Z4FIA7_9DELT</name>
<evidence type="ECO:0000313" key="2">
    <source>
        <dbReference type="Proteomes" id="UP000249799"/>
    </source>
</evidence>
<dbReference type="Gene3D" id="3.30.2010.10">
    <property type="entry name" value="Metalloproteases ('zincins'), catalytic domain"/>
    <property type="match status" value="1"/>
</dbReference>